<name>A0A0A8ZFQ9_ARUDO</name>
<proteinExistence type="predicted"/>
<evidence type="ECO:0000313" key="1">
    <source>
        <dbReference type="EMBL" id="JAD38244.1"/>
    </source>
</evidence>
<sequence>MRGPNLSLLVCK</sequence>
<protein>
    <submittedName>
        <fullName evidence="1">Uncharacterized protein</fullName>
    </submittedName>
</protein>
<accession>A0A0A8ZFQ9</accession>
<dbReference type="EMBL" id="GBRH01259651">
    <property type="protein sequence ID" value="JAD38244.1"/>
    <property type="molecule type" value="Transcribed_RNA"/>
</dbReference>
<reference evidence="1" key="1">
    <citation type="submission" date="2014-09" db="EMBL/GenBank/DDBJ databases">
        <authorList>
            <person name="Magalhaes I.L.F."/>
            <person name="Oliveira U."/>
            <person name="Santos F.R."/>
            <person name="Vidigal T.H.D.A."/>
            <person name="Brescovit A.D."/>
            <person name="Santos A.J."/>
        </authorList>
    </citation>
    <scope>NUCLEOTIDE SEQUENCE</scope>
    <source>
        <tissue evidence="1">Shoot tissue taken approximately 20 cm above the soil surface</tissue>
    </source>
</reference>
<reference evidence="1" key="2">
    <citation type="journal article" date="2015" name="Data Brief">
        <title>Shoot transcriptome of the giant reed, Arundo donax.</title>
        <authorList>
            <person name="Barrero R.A."/>
            <person name="Guerrero F.D."/>
            <person name="Moolhuijzen P."/>
            <person name="Goolsby J.A."/>
            <person name="Tidwell J."/>
            <person name="Bellgard S.E."/>
            <person name="Bellgard M.I."/>
        </authorList>
    </citation>
    <scope>NUCLEOTIDE SEQUENCE</scope>
    <source>
        <tissue evidence="1">Shoot tissue taken approximately 20 cm above the soil surface</tissue>
    </source>
</reference>
<organism evidence="1">
    <name type="scientific">Arundo donax</name>
    <name type="common">Giant reed</name>
    <name type="synonym">Donax arundinaceus</name>
    <dbReference type="NCBI Taxonomy" id="35708"/>
    <lineage>
        <taxon>Eukaryota</taxon>
        <taxon>Viridiplantae</taxon>
        <taxon>Streptophyta</taxon>
        <taxon>Embryophyta</taxon>
        <taxon>Tracheophyta</taxon>
        <taxon>Spermatophyta</taxon>
        <taxon>Magnoliopsida</taxon>
        <taxon>Liliopsida</taxon>
        <taxon>Poales</taxon>
        <taxon>Poaceae</taxon>
        <taxon>PACMAD clade</taxon>
        <taxon>Arundinoideae</taxon>
        <taxon>Arundineae</taxon>
        <taxon>Arundo</taxon>
    </lineage>
</organism>